<organism evidence="4 5">
    <name type="scientific">Erwinia tracheiphila</name>
    <dbReference type="NCBI Taxonomy" id="65700"/>
    <lineage>
        <taxon>Bacteria</taxon>
        <taxon>Pseudomonadati</taxon>
        <taxon>Pseudomonadota</taxon>
        <taxon>Gammaproteobacteria</taxon>
        <taxon>Enterobacterales</taxon>
        <taxon>Erwiniaceae</taxon>
        <taxon>Erwinia</taxon>
    </lineage>
</organism>
<evidence type="ECO:0000256" key="2">
    <source>
        <dbReference type="SAM" id="Phobius"/>
    </source>
</evidence>
<evidence type="ECO:0000256" key="1">
    <source>
        <dbReference type="PIRNR" id="PIRNR003259"/>
    </source>
</evidence>
<dbReference type="RefSeq" id="WP_233480995.1">
    <property type="nucleotide sequence ID" value="NZ_CP013972.1"/>
</dbReference>
<comment type="function">
    <text evidence="1">Membrane protein involved in F pilin formation.</text>
</comment>
<reference evidence="4 5" key="1">
    <citation type="submission" date="2016-01" db="EMBL/GenBank/DDBJ databases">
        <authorList>
            <person name="Oliw E.H."/>
        </authorList>
    </citation>
    <scope>NUCLEOTIDE SEQUENCE [LARGE SCALE GENOMIC DNA]</scope>
    <source>
        <strain evidence="4 5">MDcuke</strain>
        <plasmid evidence="4 5">unnamed2</plasmid>
    </source>
</reference>
<evidence type="ECO:0000313" key="3">
    <source>
        <dbReference type="EMBL" id="AXF79025.1"/>
    </source>
</evidence>
<keyword evidence="2" id="KW-0812">Transmembrane</keyword>
<keyword evidence="2" id="KW-1133">Transmembrane helix</keyword>
<protein>
    <recommendedName>
        <fullName evidence="1">Protein TraL</fullName>
    </recommendedName>
</protein>
<feature type="transmembrane region" description="Helical" evidence="2">
    <location>
        <begin position="41"/>
        <end position="60"/>
    </location>
</feature>
<dbReference type="EMBL" id="CP013972">
    <property type="protein sequence ID" value="AXF79064.1"/>
    <property type="molecule type" value="Genomic_DNA"/>
</dbReference>
<proteinExistence type="predicted"/>
<dbReference type="AlphaFoldDB" id="A0A345D047"/>
<evidence type="ECO:0000313" key="5">
    <source>
        <dbReference type="Proteomes" id="UP000264980"/>
    </source>
</evidence>
<dbReference type="Pfam" id="PF07178">
    <property type="entry name" value="TraL"/>
    <property type="match status" value="1"/>
</dbReference>
<sequence length="102" mass="12315">MESGDELKKYRFPKTLGDQLRIIGMPLDEFIPTVPPFLISIYYKHALGGLIYGITMWLFIRWLKRGRGSMWLYNMLYWYLPTELFRVVYKVIPDSSFRKWIK</sequence>
<evidence type="ECO:0000313" key="4">
    <source>
        <dbReference type="EMBL" id="AXF79064.1"/>
    </source>
</evidence>
<dbReference type="GO" id="GO:0009279">
    <property type="term" value="C:cell outer membrane"/>
    <property type="evidence" value="ECO:0007669"/>
    <property type="project" value="UniProtKB-SubCell"/>
</dbReference>
<dbReference type="NCBIfam" id="TIGR02762">
    <property type="entry name" value="TraL_TIGR"/>
    <property type="match status" value="1"/>
</dbReference>
<dbReference type="GO" id="GO:0009297">
    <property type="term" value="P:pilus assembly"/>
    <property type="evidence" value="ECO:0007669"/>
    <property type="project" value="UniProtKB-UniRule"/>
</dbReference>
<gene>
    <name evidence="4" type="primary">traL</name>
    <name evidence="3" type="ORF">AV903_26555</name>
    <name evidence="4" type="ORF">AV903_26775</name>
</gene>
<name>A0A345D047_9GAMM</name>
<keyword evidence="4" id="KW-0614">Plasmid</keyword>
<dbReference type="InterPro" id="IPR016382">
    <property type="entry name" value="Pilus_assmbly_TraL"/>
</dbReference>
<comment type="subcellular location">
    <subcellularLocation>
        <location evidence="1">Cell outer membrane</location>
    </subcellularLocation>
</comment>
<accession>A0A345D047</accession>
<dbReference type="EMBL" id="CP013972">
    <property type="protein sequence ID" value="AXF79025.1"/>
    <property type="molecule type" value="Genomic_DNA"/>
</dbReference>
<keyword evidence="1" id="KW-0998">Cell outer membrane</keyword>
<dbReference type="InterPro" id="IPR009838">
    <property type="entry name" value="T4SS_TraL"/>
</dbReference>
<dbReference type="PIRSF" id="PIRSF003259">
    <property type="entry name" value="Pilus_assembly_TraL"/>
    <property type="match status" value="1"/>
</dbReference>
<keyword evidence="1" id="KW-0184">Conjugation</keyword>
<keyword evidence="1 2" id="KW-0472">Membrane</keyword>
<geneLocation type="plasmid" evidence="4 5">
    <name>unnamed2</name>
</geneLocation>
<dbReference type="Proteomes" id="UP000264980">
    <property type="component" value="Plasmid unnamed2"/>
</dbReference>